<comment type="caution">
    <text evidence="10">The sequence shown here is derived from an EMBL/GenBank/DDBJ whole genome shotgun (WGS) entry which is preliminary data.</text>
</comment>
<evidence type="ECO:0000256" key="9">
    <source>
        <dbReference type="PIRSR" id="PIRSR001357-50"/>
    </source>
</evidence>
<dbReference type="PIRSF" id="PIRSF001357">
    <property type="entry name" value="DeoC"/>
    <property type="match status" value="1"/>
</dbReference>
<dbReference type="Pfam" id="PF01791">
    <property type="entry name" value="DeoC"/>
    <property type="match status" value="1"/>
</dbReference>
<dbReference type="GO" id="GO:0005737">
    <property type="term" value="C:cytoplasm"/>
    <property type="evidence" value="ECO:0007669"/>
    <property type="project" value="InterPro"/>
</dbReference>
<dbReference type="InterPro" id="IPR002915">
    <property type="entry name" value="DeoC/FbaB/LacD_aldolase"/>
</dbReference>
<keyword evidence="11" id="KW-1185">Reference proteome</keyword>
<dbReference type="OrthoDB" id="70823at2759"/>
<comment type="similarity">
    <text evidence="2">Belongs to the DeoC/FbaB aldolase family. DeoC type 2 subfamily.</text>
</comment>
<dbReference type="EC" id="4.1.2.4" evidence="3"/>
<dbReference type="RefSeq" id="XP_031024458.1">
    <property type="nucleotide sequence ID" value="XM_031169532.1"/>
</dbReference>
<name>A0A507C7H7_9FUNG</name>
<dbReference type="GO" id="GO:0016052">
    <property type="term" value="P:carbohydrate catabolic process"/>
    <property type="evidence" value="ECO:0007669"/>
    <property type="project" value="TreeGrafter"/>
</dbReference>
<evidence type="ECO:0000256" key="8">
    <source>
        <dbReference type="ARBA" id="ARBA00048791"/>
    </source>
</evidence>
<dbReference type="STRING" id="1806994.A0A507C7H7"/>
<protein>
    <recommendedName>
        <fullName evidence="3">deoxyribose-phosphate aldolase</fullName>
        <ecNumber evidence="3">4.1.2.4</ecNumber>
    </recommendedName>
    <alternativeName>
        <fullName evidence="7">2-deoxy-D-ribose 5-phosphate aldolase</fullName>
    </alternativeName>
    <alternativeName>
        <fullName evidence="6">Phosphodeoxyriboaldolase</fullName>
    </alternativeName>
</protein>
<reference evidence="10 11" key="1">
    <citation type="journal article" date="2019" name="Sci. Rep.">
        <title>Comparative genomics of chytrid fungi reveal insights into the obligate biotrophic and pathogenic lifestyle of Synchytrium endobioticum.</title>
        <authorList>
            <person name="van de Vossenberg B.T.L.H."/>
            <person name="Warris S."/>
            <person name="Nguyen H.D.T."/>
            <person name="van Gent-Pelzer M.P.E."/>
            <person name="Joly D.L."/>
            <person name="van de Geest H.C."/>
            <person name="Bonants P.J.M."/>
            <person name="Smith D.S."/>
            <person name="Levesque C.A."/>
            <person name="van der Lee T.A.J."/>
        </authorList>
    </citation>
    <scope>NUCLEOTIDE SEQUENCE [LARGE SCALE GENOMIC DNA]</scope>
    <source>
        <strain evidence="10 11">JEL517</strain>
    </source>
</reference>
<dbReference type="AlphaFoldDB" id="A0A507C7H7"/>
<gene>
    <name evidence="10" type="ORF">SmJEL517_g03604</name>
</gene>
<dbReference type="PANTHER" id="PTHR10889">
    <property type="entry name" value="DEOXYRIBOSE-PHOSPHATE ALDOLASE"/>
    <property type="match status" value="1"/>
</dbReference>
<comment type="pathway">
    <text evidence="1">Carbohydrate degradation; 2-deoxy-D-ribose 1-phosphate degradation; D-glyceraldehyde 3-phosphate and acetaldehyde from 2-deoxy-alpha-D-ribose 1-phosphate: step 2/2.</text>
</comment>
<dbReference type="Proteomes" id="UP000319731">
    <property type="component" value="Unassembled WGS sequence"/>
</dbReference>
<dbReference type="Gene3D" id="3.20.20.70">
    <property type="entry name" value="Aldolase class I"/>
    <property type="match status" value="1"/>
</dbReference>
<evidence type="ECO:0000256" key="5">
    <source>
        <dbReference type="ARBA" id="ARBA00023270"/>
    </source>
</evidence>
<dbReference type="PANTHER" id="PTHR10889:SF3">
    <property type="entry name" value="DEOXYRIBOSE-PHOSPHATE ALDOLASE"/>
    <property type="match status" value="1"/>
</dbReference>
<accession>A0A507C7H7</accession>
<evidence type="ECO:0000256" key="6">
    <source>
        <dbReference type="ARBA" id="ARBA00031814"/>
    </source>
</evidence>
<dbReference type="GO" id="GO:0009264">
    <property type="term" value="P:deoxyribonucleotide catabolic process"/>
    <property type="evidence" value="ECO:0007669"/>
    <property type="project" value="InterPro"/>
</dbReference>
<sequence length="260" mass="28163">MPVSTTNQGENLLQRKQDLELLMSCLDLTSLNDTDNEETIDRLCQTATSSPVHPASVCIYPRFVKQAKLFFKDTKIKVCTVVNFPSGSLHPSYVTKEVKDAVEDGADEIDVVFNYDAINCGCTSAYGVAPVSAADKVLQDYEDVVLKVILETAALKGRDAIQRACRLSLAAGADFVKTSTGKHAAGGATLEAADAMLECIRECGGCYGLKVSGGIRTVDDAFSYLNLVRQKMWSGYASPQHFRIGASVLLDVLKKEYSTL</sequence>
<comment type="catalytic activity">
    <reaction evidence="8">
        <text>2-deoxy-D-ribose 5-phosphate = D-glyceraldehyde 3-phosphate + acetaldehyde</text>
        <dbReference type="Rhea" id="RHEA:12821"/>
        <dbReference type="ChEBI" id="CHEBI:15343"/>
        <dbReference type="ChEBI" id="CHEBI:59776"/>
        <dbReference type="ChEBI" id="CHEBI:62877"/>
        <dbReference type="EC" id="4.1.2.4"/>
    </reaction>
</comment>
<dbReference type="EMBL" id="QEAO01000020">
    <property type="protein sequence ID" value="TPX33483.1"/>
    <property type="molecule type" value="Genomic_DNA"/>
</dbReference>
<dbReference type="UniPathway" id="UPA00002">
    <property type="reaction ID" value="UER00468"/>
</dbReference>
<evidence type="ECO:0000256" key="1">
    <source>
        <dbReference type="ARBA" id="ARBA00004816"/>
    </source>
</evidence>
<dbReference type="GO" id="GO:0046386">
    <property type="term" value="P:deoxyribose phosphate catabolic process"/>
    <property type="evidence" value="ECO:0007669"/>
    <property type="project" value="UniProtKB-UniPathway"/>
</dbReference>
<keyword evidence="4" id="KW-0456">Lyase</keyword>
<dbReference type="InterPro" id="IPR011343">
    <property type="entry name" value="DeoC"/>
</dbReference>
<evidence type="ECO:0000256" key="3">
    <source>
        <dbReference type="ARBA" id="ARBA00012515"/>
    </source>
</evidence>
<organism evidence="10 11">
    <name type="scientific">Synchytrium microbalum</name>
    <dbReference type="NCBI Taxonomy" id="1806994"/>
    <lineage>
        <taxon>Eukaryota</taxon>
        <taxon>Fungi</taxon>
        <taxon>Fungi incertae sedis</taxon>
        <taxon>Chytridiomycota</taxon>
        <taxon>Chytridiomycota incertae sedis</taxon>
        <taxon>Chytridiomycetes</taxon>
        <taxon>Synchytriales</taxon>
        <taxon>Synchytriaceae</taxon>
        <taxon>Synchytrium</taxon>
    </lineage>
</organism>
<dbReference type="InterPro" id="IPR013785">
    <property type="entry name" value="Aldolase_TIM"/>
</dbReference>
<dbReference type="CDD" id="cd00959">
    <property type="entry name" value="DeoC"/>
    <property type="match status" value="1"/>
</dbReference>
<feature type="active site" description="Schiff-base intermediate with acetaldehyde" evidence="9">
    <location>
        <position position="177"/>
    </location>
</feature>
<evidence type="ECO:0000256" key="7">
    <source>
        <dbReference type="ARBA" id="ARBA00032755"/>
    </source>
</evidence>
<dbReference type="GeneID" id="42004829"/>
<keyword evidence="5 9" id="KW-0704">Schiff base</keyword>
<dbReference type="SMART" id="SM01133">
    <property type="entry name" value="DeoC"/>
    <property type="match status" value="1"/>
</dbReference>
<proteinExistence type="inferred from homology"/>
<evidence type="ECO:0000313" key="10">
    <source>
        <dbReference type="EMBL" id="TPX33483.1"/>
    </source>
</evidence>
<evidence type="ECO:0000256" key="4">
    <source>
        <dbReference type="ARBA" id="ARBA00023239"/>
    </source>
</evidence>
<dbReference type="SUPFAM" id="SSF51569">
    <property type="entry name" value="Aldolase"/>
    <property type="match status" value="1"/>
</dbReference>
<dbReference type="GO" id="GO:0004139">
    <property type="term" value="F:deoxyribose-phosphate aldolase activity"/>
    <property type="evidence" value="ECO:0007669"/>
    <property type="project" value="UniProtKB-EC"/>
</dbReference>
<dbReference type="NCBIfam" id="TIGR00126">
    <property type="entry name" value="deoC"/>
    <property type="match status" value="1"/>
</dbReference>
<evidence type="ECO:0000256" key="2">
    <source>
        <dbReference type="ARBA" id="ARBA00009473"/>
    </source>
</evidence>
<feature type="active site" description="Proton donor/acceptor" evidence="9">
    <location>
        <position position="210"/>
    </location>
</feature>
<evidence type="ECO:0000313" key="11">
    <source>
        <dbReference type="Proteomes" id="UP000319731"/>
    </source>
</evidence>